<organism evidence="2 3">
    <name type="scientific">Mycolicibacterium alvei</name>
    <dbReference type="NCBI Taxonomy" id="67081"/>
    <lineage>
        <taxon>Bacteria</taxon>
        <taxon>Bacillati</taxon>
        <taxon>Actinomycetota</taxon>
        <taxon>Actinomycetes</taxon>
        <taxon>Mycobacteriales</taxon>
        <taxon>Mycobacteriaceae</taxon>
        <taxon>Mycolicibacterium</taxon>
    </lineage>
</organism>
<evidence type="ECO:0000313" key="2">
    <source>
        <dbReference type="EMBL" id="BBX30573.1"/>
    </source>
</evidence>
<keyword evidence="3" id="KW-1185">Reference proteome</keyword>
<dbReference type="KEGG" id="malv:MALV_56980"/>
<feature type="compositionally biased region" description="Basic and acidic residues" evidence="1">
    <location>
        <begin position="140"/>
        <end position="153"/>
    </location>
</feature>
<dbReference type="Proteomes" id="UP000466906">
    <property type="component" value="Plasmid pJCM12272"/>
</dbReference>
<gene>
    <name evidence="2" type="ORF">MALV_56980</name>
</gene>
<reference evidence="2 3" key="1">
    <citation type="journal article" date="2019" name="Emerg. Microbes Infect.">
        <title>Comprehensive subspecies identification of 175 nontuberculous mycobacteria species based on 7547 genomic profiles.</title>
        <authorList>
            <person name="Matsumoto Y."/>
            <person name="Kinjo T."/>
            <person name="Motooka D."/>
            <person name="Nabeya D."/>
            <person name="Jung N."/>
            <person name="Uechi K."/>
            <person name="Horii T."/>
            <person name="Iida T."/>
            <person name="Fujita J."/>
            <person name="Nakamura S."/>
        </authorList>
    </citation>
    <scope>NUCLEOTIDE SEQUENCE [LARGE SCALE GENOMIC DNA]</scope>
    <source>
        <strain evidence="2 3">JCM 12272</strain>
        <plasmid evidence="2">pJCM12272</plasmid>
    </source>
</reference>
<accession>A0A6N4V3A9</accession>
<keyword evidence="2" id="KW-0614">Plasmid</keyword>
<evidence type="ECO:0000256" key="1">
    <source>
        <dbReference type="SAM" id="MobiDB-lite"/>
    </source>
</evidence>
<geneLocation type="plasmid" evidence="2 3">
    <name>pJCM12272</name>
</geneLocation>
<evidence type="ECO:0000313" key="3">
    <source>
        <dbReference type="Proteomes" id="UP000466906"/>
    </source>
</evidence>
<sequence length="153" mass="17413">MLPCFKCGKTLINADEESQNQPREGTEFRTYGHYGSTCWDSVDGEELVLNVCDDCLREHAERVAQHKRFRPVVTTGRLLVGKHWVERPLVPYTGHPDDGELMIEPEEVGTEMPNTEWPDNAAELREYAVKLADDLTNSTADRRATPSRPQESR</sequence>
<feature type="region of interest" description="Disordered" evidence="1">
    <location>
        <begin position="132"/>
        <end position="153"/>
    </location>
</feature>
<protein>
    <submittedName>
        <fullName evidence="2">Uncharacterized protein</fullName>
    </submittedName>
</protein>
<dbReference type="AlphaFoldDB" id="A0A6N4V3A9"/>
<dbReference type="EMBL" id="AP022566">
    <property type="protein sequence ID" value="BBX30573.1"/>
    <property type="molecule type" value="Genomic_DNA"/>
</dbReference>
<name>A0A6N4V3A9_9MYCO</name>
<proteinExistence type="predicted"/>